<dbReference type="GO" id="GO:0003961">
    <property type="term" value="F:O-acetylhomoserine aminocarboxypropyltransferase activity"/>
    <property type="evidence" value="ECO:0007669"/>
    <property type="project" value="TreeGrafter"/>
</dbReference>
<dbReference type="Proteomes" id="UP000006023">
    <property type="component" value="Unassembled WGS sequence"/>
</dbReference>
<feature type="modified residue" description="N6-(pyridoxal phosphate)lysine" evidence="6">
    <location>
        <position position="219"/>
    </location>
</feature>
<dbReference type="PROSITE" id="PS00868">
    <property type="entry name" value="CYS_MET_METAB_PP"/>
    <property type="match status" value="1"/>
</dbReference>
<dbReference type="Pfam" id="PF01053">
    <property type="entry name" value="Cys_Met_Meta_PP"/>
    <property type="match status" value="1"/>
</dbReference>
<dbReference type="AlphaFoldDB" id="G7GSF2"/>
<dbReference type="eggNOG" id="COG2873">
    <property type="taxonomic scope" value="Bacteria"/>
</dbReference>
<dbReference type="GO" id="GO:0030170">
    <property type="term" value="F:pyridoxal phosphate binding"/>
    <property type="evidence" value="ECO:0007669"/>
    <property type="project" value="InterPro"/>
</dbReference>
<dbReference type="GO" id="GO:0006535">
    <property type="term" value="P:cysteine biosynthetic process from serine"/>
    <property type="evidence" value="ECO:0007669"/>
    <property type="project" value="TreeGrafter"/>
</dbReference>
<name>G7GSF2_9ACTN</name>
<dbReference type="GO" id="GO:0004124">
    <property type="term" value="F:cysteine synthase activity"/>
    <property type="evidence" value="ECO:0007669"/>
    <property type="project" value="TreeGrafter"/>
</dbReference>
<dbReference type="PIRSF" id="PIRSF001434">
    <property type="entry name" value="CGS"/>
    <property type="match status" value="1"/>
</dbReference>
<dbReference type="GO" id="GO:0019346">
    <property type="term" value="P:transsulfuration"/>
    <property type="evidence" value="ECO:0007669"/>
    <property type="project" value="InterPro"/>
</dbReference>
<dbReference type="NCBIfam" id="NF005872">
    <property type="entry name" value="PRK07812.1"/>
    <property type="match status" value="1"/>
</dbReference>
<keyword evidence="5" id="KW-0486">Methionine biosynthesis</keyword>
<dbReference type="CDD" id="cd00614">
    <property type="entry name" value="CGS_like"/>
    <property type="match status" value="1"/>
</dbReference>
<dbReference type="STRING" id="1075090.GOAMR_54_00370"/>
<dbReference type="GO" id="GO:0005737">
    <property type="term" value="C:cytoplasm"/>
    <property type="evidence" value="ECO:0007669"/>
    <property type="project" value="TreeGrafter"/>
</dbReference>
<accession>G7GSF2</accession>
<comment type="cofactor">
    <cofactor evidence="1 7">
        <name>pyridoxal 5'-phosphate</name>
        <dbReference type="ChEBI" id="CHEBI:597326"/>
    </cofactor>
</comment>
<proteinExistence type="inferred from homology"/>
<dbReference type="InterPro" id="IPR015422">
    <property type="entry name" value="PyrdxlP-dep_Trfase_small"/>
</dbReference>
<dbReference type="Gene3D" id="3.90.1150.10">
    <property type="entry name" value="Aspartate Aminotransferase, domain 1"/>
    <property type="match status" value="1"/>
</dbReference>
<dbReference type="Gene3D" id="3.40.640.10">
    <property type="entry name" value="Type I PLP-dependent aspartate aminotransferase-like (Major domain)"/>
    <property type="match status" value="1"/>
</dbReference>
<keyword evidence="4 6" id="KW-0663">Pyridoxal phosphate</keyword>
<evidence type="ECO:0000256" key="2">
    <source>
        <dbReference type="ARBA" id="ARBA00009077"/>
    </source>
</evidence>
<dbReference type="InterPro" id="IPR015421">
    <property type="entry name" value="PyrdxlP-dep_Trfase_major"/>
</dbReference>
<keyword evidence="9" id="KW-1185">Reference proteome</keyword>
<dbReference type="PANTHER" id="PTHR43797">
    <property type="entry name" value="HOMOCYSTEINE/CYSTEINE SYNTHASE"/>
    <property type="match status" value="1"/>
</dbReference>
<keyword evidence="3" id="KW-0808">Transferase</keyword>
<organism evidence="8 9">
    <name type="scientific">Gordonia amarae NBRC 15530</name>
    <dbReference type="NCBI Taxonomy" id="1075090"/>
    <lineage>
        <taxon>Bacteria</taxon>
        <taxon>Bacillati</taxon>
        <taxon>Actinomycetota</taxon>
        <taxon>Actinomycetes</taxon>
        <taxon>Mycobacteriales</taxon>
        <taxon>Gordoniaceae</taxon>
        <taxon>Gordonia</taxon>
    </lineage>
</organism>
<dbReference type="InterPro" id="IPR006235">
    <property type="entry name" value="OAc-hSer/O-AcSer_sulfhydrylase"/>
</dbReference>
<dbReference type="NCBIfam" id="TIGR01326">
    <property type="entry name" value="OAH_OAS_sulfhy"/>
    <property type="match status" value="1"/>
</dbReference>
<dbReference type="GO" id="GO:0071269">
    <property type="term" value="P:L-homocysteine biosynthetic process"/>
    <property type="evidence" value="ECO:0007669"/>
    <property type="project" value="TreeGrafter"/>
</dbReference>
<protein>
    <submittedName>
        <fullName evidence="8">O-acetylhomoserine (Thiol)-lyase</fullName>
    </submittedName>
</protein>
<reference evidence="8 9" key="1">
    <citation type="submission" date="2011-11" db="EMBL/GenBank/DDBJ databases">
        <title>Whole genome shotgun sequence of Gordonia amarae NBRC 15530.</title>
        <authorList>
            <person name="Takarada H."/>
            <person name="Hosoyama A."/>
            <person name="Tsuchikane K."/>
            <person name="Katsumata H."/>
            <person name="Yamazaki S."/>
            <person name="Fujita N."/>
        </authorList>
    </citation>
    <scope>NUCLEOTIDE SEQUENCE [LARGE SCALE GENOMIC DNA]</scope>
    <source>
        <strain evidence="8 9">NBRC 15530</strain>
    </source>
</reference>
<dbReference type="FunFam" id="3.40.640.10:FF:000035">
    <property type="entry name" value="O-succinylhomoserine sulfhydrylase"/>
    <property type="match status" value="1"/>
</dbReference>
<evidence type="ECO:0000256" key="4">
    <source>
        <dbReference type="ARBA" id="ARBA00022898"/>
    </source>
</evidence>
<comment type="similarity">
    <text evidence="2 7">Belongs to the trans-sulfuration enzymes family.</text>
</comment>
<gene>
    <name evidence="8" type="primary">metY</name>
    <name evidence="8" type="ORF">GOAMR_54_00370</name>
</gene>
<evidence type="ECO:0000256" key="1">
    <source>
        <dbReference type="ARBA" id="ARBA00001933"/>
    </source>
</evidence>
<evidence type="ECO:0000313" key="8">
    <source>
        <dbReference type="EMBL" id="GAB06527.1"/>
    </source>
</evidence>
<dbReference type="PANTHER" id="PTHR43797:SF2">
    <property type="entry name" value="HOMOCYSTEINE_CYSTEINE SYNTHASE"/>
    <property type="match status" value="1"/>
</dbReference>
<evidence type="ECO:0000313" key="9">
    <source>
        <dbReference type="Proteomes" id="UP000006023"/>
    </source>
</evidence>
<evidence type="ECO:0000256" key="6">
    <source>
        <dbReference type="PIRSR" id="PIRSR001434-2"/>
    </source>
</evidence>
<comment type="caution">
    <text evidence="8">The sequence shown here is derived from an EMBL/GenBank/DDBJ whole genome shotgun (WGS) entry which is preliminary data.</text>
</comment>
<evidence type="ECO:0000256" key="5">
    <source>
        <dbReference type="ARBA" id="ARBA00023167"/>
    </source>
</evidence>
<dbReference type="GO" id="GO:0016829">
    <property type="term" value="F:lyase activity"/>
    <property type="evidence" value="ECO:0007669"/>
    <property type="project" value="UniProtKB-KW"/>
</dbReference>
<keyword evidence="5" id="KW-0028">Amino-acid biosynthesis</keyword>
<dbReference type="SUPFAM" id="SSF53383">
    <property type="entry name" value="PLP-dependent transferases"/>
    <property type="match status" value="1"/>
</dbReference>
<dbReference type="InterPro" id="IPR015424">
    <property type="entry name" value="PyrdxlP-dep_Trfase"/>
</dbReference>
<dbReference type="InterPro" id="IPR000277">
    <property type="entry name" value="Cys/Met-Metab_PyrdxlP-dep_enz"/>
</dbReference>
<dbReference type="EMBL" id="BAED01000054">
    <property type="protein sequence ID" value="GAB06527.1"/>
    <property type="molecule type" value="Genomic_DNA"/>
</dbReference>
<keyword evidence="8" id="KW-0456">Lyase</keyword>
<dbReference type="InterPro" id="IPR054542">
    <property type="entry name" value="Cys_met_metab_PP"/>
</dbReference>
<evidence type="ECO:0000256" key="3">
    <source>
        <dbReference type="ARBA" id="ARBA00022679"/>
    </source>
</evidence>
<sequence length="441" mass="46736">MYHVMSDAANPADNWSFETKQIHVGQSPDPTTGARALPIYQTTSYAFHDTQHAANLFGLAEPGNIYTRIMNPTQDAVEQRLAALEGGVAALLVSSGQAATTYAILNVAETGSHVVASPRLYGGTYNLFHYTLPKLGVEVTFVDDPEDPASWQAAVRDNTRAFYGESIANPGNEILDIKGISDVAHTNGVPLIVDNTVATPYLLNPLAHGADVVVHSATKYIGGHGTAIGGVIIDGGTFDWRVQRDGTDLFPGFTTPDPSYHGAVFADLGAPAYALKVRVQLLRDTGAAISPFNAFLLAQGLETLSLRVERHVANAQRVAAHLNDHPQVTSVTYAGLSTSPWYQRGQELAPRGQGAIVAFEIEGGVDAGKRFVDALTLHSHVANIGDVRSLVIHPASTTHSQLTPDEQLAAGVTPGLVRLAVGIEGVDDIIADLEQGFAAAK</sequence>
<evidence type="ECO:0000256" key="7">
    <source>
        <dbReference type="RuleBase" id="RU362118"/>
    </source>
</evidence>